<comment type="caution">
    <text evidence="1">The sequence shown here is derived from an EMBL/GenBank/DDBJ whole genome shotgun (WGS) entry which is preliminary data.</text>
</comment>
<proteinExistence type="predicted"/>
<gene>
    <name evidence="1" type="ORF">JIV24_19330</name>
</gene>
<accession>A0ABS1HQJ8</accession>
<dbReference type="Proteomes" id="UP000605676">
    <property type="component" value="Unassembled WGS sequence"/>
</dbReference>
<keyword evidence="2" id="KW-1185">Reference proteome</keyword>
<organism evidence="1 2">
    <name type="scientific">Carboxylicivirga marina</name>
    <dbReference type="NCBI Taxonomy" id="2800988"/>
    <lineage>
        <taxon>Bacteria</taxon>
        <taxon>Pseudomonadati</taxon>
        <taxon>Bacteroidota</taxon>
        <taxon>Bacteroidia</taxon>
        <taxon>Marinilabiliales</taxon>
        <taxon>Marinilabiliaceae</taxon>
        <taxon>Carboxylicivirga</taxon>
    </lineage>
</organism>
<reference evidence="1 2" key="1">
    <citation type="submission" date="2021-01" db="EMBL/GenBank/DDBJ databases">
        <title>Carboxyliciviraga sp.nov., isolated from coastal sediments.</title>
        <authorList>
            <person name="Lu D."/>
            <person name="Zhang T."/>
        </authorList>
    </citation>
    <scope>NUCLEOTIDE SEQUENCE [LARGE SCALE GENOMIC DNA]</scope>
    <source>
        <strain evidence="1 2">N1Y132</strain>
    </source>
</reference>
<sequence length="182" mass="20242">MKNLIYTIILSTFMYSCGSKPTQKSKSTTPPANSQTAIIQLDNIQLNVPEGWEKVTPTSSMRVAQMNLKSDPSIQMTVFFFGEQDMIQQNIDRWKGQFTQLTEFTELSSQKPEVSAVKILGTFKQKARPMASDFTEAPGYGTLAAIVPSKSGPYYIKLSAPEAIILSQENGFMQMLDSYSSN</sequence>
<protein>
    <recommendedName>
        <fullName evidence="3">Lipoprotein</fullName>
    </recommendedName>
</protein>
<evidence type="ECO:0000313" key="1">
    <source>
        <dbReference type="EMBL" id="MBK3519508.1"/>
    </source>
</evidence>
<evidence type="ECO:0000313" key="2">
    <source>
        <dbReference type="Proteomes" id="UP000605676"/>
    </source>
</evidence>
<dbReference type="PROSITE" id="PS51257">
    <property type="entry name" value="PROKAR_LIPOPROTEIN"/>
    <property type="match status" value="1"/>
</dbReference>
<dbReference type="EMBL" id="JAENRR010000072">
    <property type="protein sequence ID" value="MBK3519508.1"/>
    <property type="molecule type" value="Genomic_DNA"/>
</dbReference>
<evidence type="ECO:0008006" key="3">
    <source>
        <dbReference type="Google" id="ProtNLM"/>
    </source>
</evidence>
<dbReference type="RefSeq" id="WP_200466726.1">
    <property type="nucleotide sequence ID" value="NZ_JAENRR010000072.1"/>
</dbReference>
<name>A0ABS1HQJ8_9BACT</name>